<dbReference type="EMBL" id="CP039349">
    <property type="protein sequence ID" value="QCD93271.1"/>
    <property type="molecule type" value="Genomic_DNA"/>
</dbReference>
<feature type="region of interest" description="Disordered" evidence="1">
    <location>
        <begin position="206"/>
        <end position="227"/>
    </location>
</feature>
<accession>A0A4D6LY39</accession>
<dbReference type="Proteomes" id="UP000501690">
    <property type="component" value="Linkage Group LG5"/>
</dbReference>
<gene>
    <name evidence="3" type="ORF">DEO72_LG5g1343</name>
</gene>
<keyword evidence="4" id="KW-1185">Reference proteome</keyword>
<organism evidence="3 4">
    <name type="scientific">Vigna unguiculata</name>
    <name type="common">Cowpea</name>
    <dbReference type="NCBI Taxonomy" id="3917"/>
    <lineage>
        <taxon>Eukaryota</taxon>
        <taxon>Viridiplantae</taxon>
        <taxon>Streptophyta</taxon>
        <taxon>Embryophyta</taxon>
        <taxon>Tracheophyta</taxon>
        <taxon>Spermatophyta</taxon>
        <taxon>Magnoliopsida</taxon>
        <taxon>eudicotyledons</taxon>
        <taxon>Gunneridae</taxon>
        <taxon>Pentapetalae</taxon>
        <taxon>rosids</taxon>
        <taxon>fabids</taxon>
        <taxon>Fabales</taxon>
        <taxon>Fabaceae</taxon>
        <taxon>Papilionoideae</taxon>
        <taxon>50 kb inversion clade</taxon>
        <taxon>NPAAA clade</taxon>
        <taxon>indigoferoid/millettioid clade</taxon>
        <taxon>Phaseoleae</taxon>
        <taxon>Vigna</taxon>
    </lineage>
</organism>
<evidence type="ECO:0000313" key="3">
    <source>
        <dbReference type="EMBL" id="QCD93271.1"/>
    </source>
</evidence>
<feature type="region of interest" description="Disordered" evidence="1">
    <location>
        <begin position="93"/>
        <end position="119"/>
    </location>
</feature>
<feature type="compositionally biased region" description="Basic residues" evidence="1">
    <location>
        <begin position="94"/>
        <end position="103"/>
    </location>
</feature>
<keyword evidence="2" id="KW-0812">Transmembrane</keyword>
<feature type="transmembrane region" description="Helical" evidence="2">
    <location>
        <begin position="6"/>
        <end position="29"/>
    </location>
</feature>
<reference evidence="3 4" key="1">
    <citation type="submission" date="2019-04" db="EMBL/GenBank/DDBJ databases">
        <title>An improved genome assembly and genetic linkage map for asparagus bean, Vigna unguiculata ssp. sesquipedialis.</title>
        <authorList>
            <person name="Xia Q."/>
            <person name="Zhang R."/>
            <person name="Dong Y."/>
        </authorList>
    </citation>
    <scope>NUCLEOTIDE SEQUENCE [LARGE SCALE GENOMIC DNA]</scope>
    <source>
        <tissue evidence="3">Leaf</tissue>
    </source>
</reference>
<evidence type="ECO:0000313" key="4">
    <source>
        <dbReference type="Proteomes" id="UP000501690"/>
    </source>
</evidence>
<evidence type="ECO:0000256" key="2">
    <source>
        <dbReference type="SAM" id="Phobius"/>
    </source>
</evidence>
<evidence type="ECO:0000256" key="1">
    <source>
        <dbReference type="SAM" id="MobiDB-lite"/>
    </source>
</evidence>
<dbReference type="AlphaFoldDB" id="A0A4D6LY39"/>
<name>A0A4D6LY39_VIGUN</name>
<keyword evidence="2" id="KW-0472">Membrane</keyword>
<sequence length="271" mass="31276">MLEDITFIGIPRGFFLGLLGSFGFLFLPYEHNITVMHKQNQPHRHYVQWNLRDGCSEKTKKQRRRNNLVDGEVAAQRRCSNGVGGTKMQWRNGVARRRRRRCSGGHEQPPPQCSGDATVVKPGRTIGVQWKKKKKRFAMLYGGCSEKKNRRRHYVQWNLRDGCSEKTKKQRRRNNLVDGEVAAQRRCSNGVGGTKMQWRNGVARRRRRRCSGGHEQPPPQCSGDATVVKPGRTIGVQWKKKKKRFAMLYGGCSEKKNRRRFALLQKDLGFL</sequence>
<proteinExistence type="predicted"/>
<keyword evidence="2" id="KW-1133">Transmembrane helix</keyword>
<protein>
    <submittedName>
        <fullName evidence="3">Uncharacterized protein</fullName>
    </submittedName>
</protein>